<dbReference type="InterPro" id="IPR038765">
    <property type="entry name" value="Papain-like_cys_pep_sf"/>
</dbReference>
<evidence type="ECO:0000313" key="2">
    <source>
        <dbReference type="Proteomes" id="UP001238088"/>
    </source>
</evidence>
<dbReference type="RefSeq" id="WP_307477587.1">
    <property type="nucleotide sequence ID" value="NZ_JAUSUB010000022.1"/>
</dbReference>
<dbReference type="Gene3D" id="3.90.1720.10">
    <property type="entry name" value="endopeptidase domain like (from Nostoc punctiforme)"/>
    <property type="match status" value="1"/>
</dbReference>
<sequence>MEKKIYLLLTDTGTWFTKCIKLYTKKTFNHASLALDHQFNHVYSFGRKRPHNPFIGGFVKENIRSPFFHHTKCAIYSCSVSEEQLQQITNYLEIIDTQKHKYRYNLLGLFAIIFNKNLERPHAFFCSQFVATLLEKGKITGLTKPASLITPHDLIQLPQLEVIYEGKLSNYIHSLDEGRKGTSHLKLAL</sequence>
<organism evidence="1 2">
    <name type="scientific">Cytobacillus purgationiresistens</name>
    <dbReference type="NCBI Taxonomy" id="863449"/>
    <lineage>
        <taxon>Bacteria</taxon>
        <taxon>Bacillati</taxon>
        <taxon>Bacillota</taxon>
        <taxon>Bacilli</taxon>
        <taxon>Bacillales</taxon>
        <taxon>Bacillaceae</taxon>
        <taxon>Cytobacillus</taxon>
    </lineage>
</organism>
<dbReference type="Proteomes" id="UP001238088">
    <property type="component" value="Unassembled WGS sequence"/>
</dbReference>
<accession>A0ABU0AND2</accession>
<keyword evidence="2" id="KW-1185">Reference proteome</keyword>
<dbReference type="EMBL" id="JAUSUB010000022">
    <property type="protein sequence ID" value="MDQ0272302.1"/>
    <property type="molecule type" value="Genomic_DNA"/>
</dbReference>
<evidence type="ECO:0008006" key="3">
    <source>
        <dbReference type="Google" id="ProtNLM"/>
    </source>
</evidence>
<name>A0ABU0AND2_9BACI</name>
<proteinExistence type="predicted"/>
<reference evidence="1 2" key="1">
    <citation type="submission" date="2023-07" db="EMBL/GenBank/DDBJ databases">
        <title>Genomic Encyclopedia of Type Strains, Phase IV (KMG-IV): sequencing the most valuable type-strain genomes for metagenomic binning, comparative biology and taxonomic classification.</title>
        <authorList>
            <person name="Goeker M."/>
        </authorList>
    </citation>
    <scope>NUCLEOTIDE SEQUENCE [LARGE SCALE GENOMIC DNA]</scope>
    <source>
        <strain evidence="1 2">DSM 23494</strain>
    </source>
</reference>
<evidence type="ECO:0000313" key="1">
    <source>
        <dbReference type="EMBL" id="MDQ0272302.1"/>
    </source>
</evidence>
<protein>
    <recommendedName>
        <fullName evidence="3">Permuted papain-like amidase YaeF/Yiix C92 family enzyme</fullName>
    </recommendedName>
</protein>
<comment type="caution">
    <text evidence="1">The sequence shown here is derived from an EMBL/GenBank/DDBJ whole genome shotgun (WGS) entry which is preliminary data.</text>
</comment>
<gene>
    <name evidence="1" type="ORF">J2S17_004194</name>
</gene>
<dbReference type="SUPFAM" id="SSF54001">
    <property type="entry name" value="Cysteine proteinases"/>
    <property type="match status" value="1"/>
</dbReference>